<evidence type="ECO:0000313" key="2">
    <source>
        <dbReference type="EMBL" id="RWX48089.1"/>
    </source>
</evidence>
<reference evidence="2 3" key="1">
    <citation type="submission" date="2017-01" db="EMBL/GenBank/DDBJ databases">
        <title>The cable genome- insights into the physiology and evolution of filamentous bacteria capable of sulfide oxidation via long distance electron transfer.</title>
        <authorList>
            <person name="Schreiber L."/>
            <person name="Bjerg J.T."/>
            <person name="Boggild A."/>
            <person name="Van De Vossenberg J."/>
            <person name="Meysman F."/>
            <person name="Nielsen L.P."/>
            <person name="Schramm A."/>
            <person name="Kjeldsen K.U."/>
        </authorList>
    </citation>
    <scope>NUCLEOTIDE SEQUENCE [LARGE SCALE GENOMIC DNA]</scope>
    <source>
        <strain evidence="2">A1</strain>
    </source>
</reference>
<feature type="domain" description="4Fe-4S ferredoxin-type" evidence="1">
    <location>
        <begin position="1"/>
        <end position="20"/>
    </location>
</feature>
<keyword evidence="3" id="KW-1185">Reference proteome</keyword>
<evidence type="ECO:0000313" key="3">
    <source>
        <dbReference type="Proteomes" id="UP000288086"/>
    </source>
</evidence>
<accession>A0A3S3UE50</accession>
<protein>
    <recommendedName>
        <fullName evidence="1">4Fe-4S ferredoxin-type domain-containing protein</fullName>
    </recommendedName>
</protein>
<dbReference type="EMBL" id="MTKP01000180">
    <property type="protein sequence ID" value="RWX48089.1"/>
    <property type="molecule type" value="Genomic_DNA"/>
</dbReference>
<comment type="caution">
    <text evidence="2">The sequence shown here is derived from an EMBL/GenBank/DDBJ whole genome shotgun (WGS) entry which is preliminary data.</text>
</comment>
<sequence length="108" mass="12329">MECGACATNCPTKAIYVNPDDGCGCASDHQQMAVQDHEKKSRFGLLLNKSDDQRCGCECEPRIEMVVYKLLRKIADKRGVIGKYNVRNEEFFHCQVRAIKNEIQLTFR</sequence>
<evidence type="ECO:0000259" key="1">
    <source>
        <dbReference type="PROSITE" id="PS51379"/>
    </source>
</evidence>
<dbReference type="AlphaFoldDB" id="A0A3S3UE50"/>
<dbReference type="PROSITE" id="PS51379">
    <property type="entry name" value="4FE4S_FER_2"/>
    <property type="match status" value="1"/>
</dbReference>
<name>A0A3S3UE50_9BACT</name>
<dbReference type="InterPro" id="IPR017896">
    <property type="entry name" value="4Fe4S_Fe-S-bd"/>
</dbReference>
<organism evidence="2 3">
    <name type="scientific">Candidatus Electrothrix communis</name>
    <dbReference type="NCBI Taxonomy" id="1859133"/>
    <lineage>
        <taxon>Bacteria</taxon>
        <taxon>Pseudomonadati</taxon>
        <taxon>Thermodesulfobacteriota</taxon>
        <taxon>Desulfobulbia</taxon>
        <taxon>Desulfobulbales</taxon>
        <taxon>Desulfobulbaceae</taxon>
        <taxon>Candidatus Electrothrix</taxon>
    </lineage>
</organism>
<dbReference type="Proteomes" id="UP000288086">
    <property type="component" value="Unassembled WGS sequence"/>
</dbReference>
<proteinExistence type="predicted"/>
<gene>
    <name evidence="2" type="ORF">VT98_11803</name>
</gene>